<dbReference type="Proteomes" id="UP000663853">
    <property type="component" value="Unassembled WGS sequence"/>
</dbReference>
<dbReference type="AlphaFoldDB" id="A0A8H3G8M7"/>
<accession>A0A8H3G8M7</accession>
<evidence type="ECO:0000313" key="2">
    <source>
        <dbReference type="Proteomes" id="UP000663853"/>
    </source>
</evidence>
<evidence type="ECO:0000313" key="1">
    <source>
        <dbReference type="EMBL" id="CAE6441128.1"/>
    </source>
</evidence>
<name>A0A8H3G8M7_9AGAM</name>
<reference evidence="1" key="1">
    <citation type="submission" date="2021-01" db="EMBL/GenBank/DDBJ databases">
        <authorList>
            <person name="Kaushik A."/>
        </authorList>
    </citation>
    <scope>NUCLEOTIDE SEQUENCE</scope>
    <source>
        <strain evidence="1">AG6-10EEA</strain>
    </source>
</reference>
<sequence length="79" mass="9569">MHEELLLMEARTLFLPKFFNSWHSKPSLMIGRINCCLLPTTRTSRRTSYRYRAMWRSWSTMCPPTLTFRISGGWRRSRR</sequence>
<gene>
    <name evidence="1" type="ORF">RDB_LOCUS36772</name>
</gene>
<comment type="caution">
    <text evidence="1">The sequence shown here is derived from an EMBL/GenBank/DDBJ whole genome shotgun (WGS) entry which is preliminary data.</text>
</comment>
<feature type="non-terminal residue" evidence="1">
    <location>
        <position position="79"/>
    </location>
</feature>
<dbReference type="EMBL" id="CAJMXA010000728">
    <property type="protein sequence ID" value="CAE6441128.1"/>
    <property type="molecule type" value="Genomic_DNA"/>
</dbReference>
<protein>
    <submittedName>
        <fullName evidence="1">Uncharacterized protein</fullName>
    </submittedName>
</protein>
<proteinExistence type="predicted"/>
<organism evidence="1 2">
    <name type="scientific">Rhizoctonia solani</name>
    <dbReference type="NCBI Taxonomy" id="456999"/>
    <lineage>
        <taxon>Eukaryota</taxon>
        <taxon>Fungi</taxon>
        <taxon>Dikarya</taxon>
        <taxon>Basidiomycota</taxon>
        <taxon>Agaricomycotina</taxon>
        <taxon>Agaricomycetes</taxon>
        <taxon>Cantharellales</taxon>
        <taxon>Ceratobasidiaceae</taxon>
        <taxon>Rhizoctonia</taxon>
    </lineage>
</organism>